<dbReference type="EMBL" id="OQ908872">
    <property type="protein sequence ID" value="WMP12585.1"/>
    <property type="molecule type" value="Genomic_DNA"/>
</dbReference>
<geneLocation type="chloroplast" evidence="1"/>
<dbReference type="GeneID" id="84880542"/>
<gene>
    <name evidence="1" type="primary">orf154</name>
</gene>
<dbReference type="AlphaFoldDB" id="A0AA51NFA9"/>
<name>A0AA51NFA9_9FLOR</name>
<proteinExistence type="predicted"/>
<sequence length="154" mass="17766">MILDISRGHDKKGIIIHDKRLKAAVHNKATIDKSINTGMYIISRGFSYRIHLNFYDNSDIHGNVSLKTLYNNTSLCDKSKELLSKEEKKYMLQTIKERPEDFNKYSTGDLYNYDAAIANDAMFNALYKELGLKGNFSTSKQTISYMYTNYSKHV</sequence>
<keyword evidence="1" id="KW-0150">Chloroplast</keyword>
<evidence type="ECO:0000313" key="1">
    <source>
        <dbReference type="EMBL" id="WMP12585.1"/>
    </source>
</evidence>
<accession>A0AA51NFA9</accession>
<keyword evidence="1" id="KW-0934">Plastid</keyword>
<organism evidence="1">
    <name type="scientific">Corynecladia elata</name>
    <dbReference type="NCBI Taxonomy" id="3101723"/>
    <lineage>
        <taxon>Eukaryota</taxon>
        <taxon>Rhodophyta</taxon>
        <taxon>Florideophyceae</taxon>
        <taxon>Rhodymeniophycidae</taxon>
        <taxon>Ceramiales</taxon>
        <taxon>Rhodomelaceae</taxon>
        <taxon>Laurencieae</taxon>
        <taxon>Corynecladia</taxon>
    </lineage>
</organism>
<reference evidence="1" key="1">
    <citation type="journal article" date="2023" name="J. Phycol.">
        <title>Gene-rich plastid genomes of two parasitic red algal species, Laurencia australis and L. verruciformis (Rhodomelaceae, Ceramiales), and a taxonomic revision of Janczewskia.</title>
        <authorList>
            <person name="Preuss M."/>
            <person name="Diaz-Tapia P."/>
            <person name="Verbruggen H."/>
            <person name="Zuccarello G.C."/>
        </authorList>
    </citation>
    <scope>NUCLEOTIDE SEQUENCE</scope>
    <source>
        <strain evidence="1">B2H</strain>
    </source>
</reference>
<dbReference type="RefSeq" id="YP_010951646.1">
    <property type="nucleotide sequence ID" value="NC_082855.1"/>
</dbReference>
<protein>
    <submittedName>
        <fullName evidence="1">Uncharacterized protein</fullName>
    </submittedName>
</protein>